<dbReference type="InterPro" id="IPR015895">
    <property type="entry name" value="4pyrrol_synth_GluRdtase_N"/>
</dbReference>
<dbReference type="EMBL" id="QGTL01000007">
    <property type="protein sequence ID" value="PWV73632.1"/>
    <property type="molecule type" value="Genomic_DNA"/>
</dbReference>
<comment type="subunit">
    <text evidence="8">Homodimer.</text>
</comment>
<feature type="binding site" evidence="8 10">
    <location>
        <begin position="49"/>
        <end position="52"/>
    </location>
    <ligand>
        <name>substrate</name>
    </ligand>
</feature>
<dbReference type="UniPathway" id="UPA00251">
    <property type="reaction ID" value="UER00316"/>
</dbReference>
<comment type="caution">
    <text evidence="17">The sequence shown here is derived from an EMBL/GenBank/DDBJ whole genome shotgun (WGS) entry which is preliminary data.</text>
</comment>
<evidence type="ECO:0000256" key="7">
    <source>
        <dbReference type="ARBA" id="ARBA00047464"/>
    </source>
</evidence>
<dbReference type="Pfam" id="PF01488">
    <property type="entry name" value="Shikimate_DH"/>
    <property type="match status" value="1"/>
</dbReference>
<feature type="domain" description="Tetrapyrrole biosynthesis glutamyl-tRNA reductase dimerisation" evidence="14">
    <location>
        <begin position="330"/>
        <end position="428"/>
    </location>
</feature>
<feature type="binding site" evidence="8 10">
    <location>
        <position position="120"/>
    </location>
    <ligand>
        <name>substrate</name>
    </ligand>
</feature>
<evidence type="ECO:0000256" key="10">
    <source>
        <dbReference type="PIRSR" id="PIRSR000445-2"/>
    </source>
</evidence>
<dbReference type="InterPro" id="IPR036453">
    <property type="entry name" value="GluRdtase_dimer_dom_sf"/>
</dbReference>
<name>A0A317NEW4_9NOCA</name>
<dbReference type="NCBIfam" id="NF000744">
    <property type="entry name" value="PRK00045.1-3"/>
    <property type="match status" value="1"/>
</dbReference>
<comment type="miscellaneous">
    <text evidence="8">During catalysis, the active site Cys acts as a nucleophile attacking the alpha-carbonyl group of tRNA-bound glutamate with the formation of a thioester intermediate between enzyme and glutamate, and the concomitant release of tRNA(Glu). The thioester intermediate is finally reduced by direct hydride transfer from NADPH, to form the product GSA.</text>
</comment>
<evidence type="ECO:0000256" key="6">
    <source>
        <dbReference type="ARBA" id="ARBA00023244"/>
    </source>
</evidence>
<keyword evidence="5 8" id="KW-0560">Oxidoreductase</keyword>
<dbReference type="SUPFAM" id="SSF51735">
    <property type="entry name" value="NAD(P)-binding Rossmann-fold domains"/>
    <property type="match status" value="1"/>
</dbReference>
<dbReference type="Gene3D" id="3.40.50.720">
    <property type="entry name" value="NAD(P)-binding Rossmann-like Domain"/>
    <property type="match status" value="1"/>
</dbReference>
<dbReference type="InterPro" id="IPR036291">
    <property type="entry name" value="NAD(P)-bd_dom_sf"/>
</dbReference>
<evidence type="ECO:0000313" key="17">
    <source>
        <dbReference type="EMBL" id="PWV73632.1"/>
    </source>
</evidence>
<organism evidence="17 18">
    <name type="scientific">Nocardia neocaledoniensis</name>
    <dbReference type="NCBI Taxonomy" id="236511"/>
    <lineage>
        <taxon>Bacteria</taxon>
        <taxon>Bacillati</taxon>
        <taxon>Actinomycetota</taxon>
        <taxon>Actinomycetes</taxon>
        <taxon>Mycobacteriales</taxon>
        <taxon>Nocardiaceae</taxon>
        <taxon>Nocardia</taxon>
    </lineage>
</organism>
<gene>
    <name evidence="8" type="primary">hemA</name>
    <name evidence="17" type="ORF">DFR69_107259</name>
</gene>
<feature type="domain" description="Quinate/shikimate 5-dehydrogenase/glutamyl-tRNA reductase" evidence="15">
    <location>
        <begin position="173"/>
        <end position="315"/>
    </location>
</feature>
<feature type="site" description="Important for activity" evidence="8 12">
    <location>
        <position position="99"/>
    </location>
</feature>
<protein>
    <recommendedName>
        <fullName evidence="3 8">Glutamyl-tRNA reductase</fullName>
        <shortName evidence="8">GluTR</shortName>
        <ecNumber evidence="3 8">1.2.1.70</ecNumber>
    </recommendedName>
</protein>
<dbReference type="GO" id="GO:0019353">
    <property type="term" value="P:protoporphyrinogen IX biosynthetic process from glutamate"/>
    <property type="evidence" value="ECO:0007669"/>
    <property type="project" value="TreeGrafter"/>
</dbReference>
<evidence type="ECO:0000256" key="8">
    <source>
        <dbReference type="HAMAP-Rule" id="MF_00087"/>
    </source>
</evidence>
<evidence type="ECO:0000256" key="4">
    <source>
        <dbReference type="ARBA" id="ARBA00022857"/>
    </source>
</evidence>
<dbReference type="Gene3D" id="3.30.460.30">
    <property type="entry name" value="Glutamyl-tRNA reductase, N-terminal domain"/>
    <property type="match status" value="1"/>
</dbReference>
<feature type="binding site" evidence="8 10">
    <location>
        <begin position="114"/>
        <end position="116"/>
    </location>
    <ligand>
        <name>substrate</name>
    </ligand>
</feature>
<dbReference type="PROSITE" id="PS00747">
    <property type="entry name" value="GLUTR"/>
    <property type="match status" value="1"/>
</dbReference>
<evidence type="ECO:0000256" key="3">
    <source>
        <dbReference type="ARBA" id="ARBA00012970"/>
    </source>
</evidence>
<evidence type="ECO:0000259" key="14">
    <source>
        <dbReference type="Pfam" id="PF00745"/>
    </source>
</evidence>
<keyword evidence="4 8" id="KW-0521">NADP</keyword>
<evidence type="ECO:0000256" key="5">
    <source>
        <dbReference type="ARBA" id="ARBA00023002"/>
    </source>
</evidence>
<sequence>MSVLLVGISHRSAPVSVLEKIAISEADRPKLVDRLLASSHVSEAMIVSTCNRVEVYAVVDAFHGGLGEVSDLLTKHSGLPLGDLTRHAYVRYSEAAAEHLFAVASGLDSMVVGEQQVLSQIRGAYASADGQQAVGRTLHELAQHSLRVGKRVHSETGIDRAGASVVSVALDRARGVVGDLAGRTAVVLGAGAMGGLAVAHLSRAGIGKITVVNRTLDRAQRLAETGRTMHGVDAEAVEMSNLTAAMASADVVITCTGAVGAVVTLADTHRALADRTRTEAAERPLVFCDLGLPRDVEHAVAGLPGVAVIDIESLQRDPAAGAAADDTAAARQIVADELAKYLAGQRMAEVTPTVAALRQRAAEVVEAELLRLDSRLPDLADPARDEVARTVRRVVDKLLHAPTVRVKQLASTPGGDSYAEALRELFELKPGAVQAVAAPMEVAAAEAALADDFTAGHLGDAQVRMTESKPGPLGRAQEESA</sequence>
<evidence type="ECO:0000256" key="1">
    <source>
        <dbReference type="ARBA" id="ARBA00005059"/>
    </source>
</evidence>
<evidence type="ECO:0000259" key="15">
    <source>
        <dbReference type="Pfam" id="PF01488"/>
    </source>
</evidence>
<dbReference type="InterPro" id="IPR018214">
    <property type="entry name" value="GluRdtase_CS"/>
</dbReference>
<feature type="domain" description="Glutamyl-tRNA reductase N-terminal" evidence="16">
    <location>
        <begin position="6"/>
        <end position="156"/>
    </location>
</feature>
<dbReference type="InterPro" id="IPR015896">
    <property type="entry name" value="4pyrrol_synth_GluRdtase_dimer"/>
</dbReference>
<dbReference type="PIRSF" id="PIRSF000445">
    <property type="entry name" value="4pyrrol_synth_GluRdtase"/>
    <property type="match status" value="1"/>
</dbReference>
<dbReference type="GO" id="GO:0050661">
    <property type="term" value="F:NADP binding"/>
    <property type="evidence" value="ECO:0007669"/>
    <property type="project" value="InterPro"/>
</dbReference>
<dbReference type="SUPFAM" id="SSF69742">
    <property type="entry name" value="Glutamyl tRNA-reductase catalytic, N-terminal domain"/>
    <property type="match status" value="1"/>
</dbReference>
<feature type="binding site" evidence="8 11">
    <location>
        <begin position="189"/>
        <end position="194"/>
    </location>
    <ligand>
        <name>NADP(+)</name>
        <dbReference type="ChEBI" id="CHEBI:58349"/>
    </ligand>
</feature>
<keyword evidence="6 8" id="KW-0627">Porphyrin biosynthesis</keyword>
<evidence type="ECO:0000256" key="13">
    <source>
        <dbReference type="RuleBase" id="RU000584"/>
    </source>
</evidence>
<dbReference type="FunFam" id="3.30.460.30:FF:000001">
    <property type="entry name" value="Glutamyl-tRNA reductase"/>
    <property type="match status" value="1"/>
</dbReference>
<comment type="similarity">
    <text evidence="2 8 13">Belongs to the glutamyl-tRNA reductase family.</text>
</comment>
<comment type="domain">
    <text evidence="8">Possesses an unusual extended V-shaped dimeric structure with each monomer consisting of three distinct domains arranged along a curved 'spinal' alpha-helix. The N-terminal catalytic domain specifically recognizes the glutamate moiety of the substrate. The second domain is the NADPH-binding domain, and the third C-terminal domain is responsible for dimerization.</text>
</comment>
<comment type="pathway">
    <text evidence="1 8 13">Porphyrin-containing compound metabolism; protoporphyrin-IX biosynthesis; 5-aminolevulinate from L-glutamyl-tRNA(Glu): step 1/2.</text>
</comment>
<dbReference type="InterPro" id="IPR006151">
    <property type="entry name" value="Shikm_DH/Glu-tRNA_Rdtase"/>
</dbReference>
<comment type="catalytic activity">
    <reaction evidence="7 8 13">
        <text>(S)-4-amino-5-oxopentanoate + tRNA(Glu) + NADP(+) = L-glutamyl-tRNA(Glu) + NADPH + H(+)</text>
        <dbReference type="Rhea" id="RHEA:12344"/>
        <dbReference type="Rhea" id="RHEA-COMP:9663"/>
        <dbReference type="Rhea" id="RHEA-COMP:9680"/>
        <dbReference type="ChEBI" id="CHEBI:15378"/>
        <dbReference type="ChEBI" id="CHEBI:57501"/>
        <dbReference type="ChEBI" id="CHEBI:57783"/>
        <dbReference type="ChEBI" id="CHEBI:58349"/>
        <dbReference type="ChEBI" id="CHEBI:78442"/>
        <dbReference type="ChEBI" id="CHEBI:78520"/>
        <dbReference type="EC" id="1.2.1.70"/>
    </reaction>
</comment>
<evidence type="ECO:0000313" key="18">
    <source>
        <dbReference type="Proteomes" id="UP000246410"/>
    </source>
</evidence>
<dbReference type="CDD" id="cd05213">
    <property type="entry name" value="NAD_bind_Glutamyl_tRNA_reduct"/>
    <property type="match status" value="1"/>
</dbReference>
<proteinExistence type="inferred from homology"/>
<reference evidence="17 18" key="1">
    <citation type="submission" date="2018-05" db="EMBL/GenBank/DDBJ databases">
        <title>Genomic Encyclopedia of Type Strains, Phase IV (KMG-IV): sequencing the most valuable type-strain genomes for metagenomic binning, comparative biology and taxonomic classification.</title>
        <authorList>
            <person name="Goeker M."/>
        </authorList>
    </citation>
    <scope>NUCLEOTIDE SEQUENCE [LARGE SCALE GENOMIC DNA]</scope>
    <source>
        <strain evidence="17 18">DSM 44717</strain>
    </source>
</reference>
<dbReference type="RefSeq" id="WP_110039194.1">
    <property type="nucleotide sequence ID" value="NZ_QGTL01000007.1"/>
</dbReference>
<evidence type="ECO:0000256" key="9">
    <source>
        <dbReference type="PIRSR" id="PIRSR000445-1"/>
    </source>
</evidence>
<dbReference type="GO" id="GO:0008883">
    <property type="term" value="F:glutamyl-tRNA reductase activity"/>
    <property type="evidence" value="ECO:0007669"/>
    <property type="project" value="UniProtKB-UniRule"/>
</dbReference>
<dbReference type="InterPro" id="IPR036343">
    <property type="entry name" value="GluRdtase_N_sf"/>
</dbReference>
<evidence type="ECO:0000256" key="11">
    <source>
        <dbReference type="PIRSR" id="PIRSR000445-3"/>
    </source>
</evidence>
<evidence type="ECO:0000259" key="16">
    <source>
        <dbReference type="Pfam" id="PF05201"/>
    </source>
</evidence>
<dbReference type="AlphaFoldDB" id="A0A317NEW4"/>
<dbReference type="Proteomes" id="UP000246410">
    <property type="component" value="Unassembled WGS sequence"/>
</dbReference>
<dbReference type="Pfam" id="PF05201">
    <property type="entry name" value="GlutR_N"/>
    <property type="match status" value="1"/>
</dbReference>
<evidence type="ECO:0000256" key="12">
    <source>
        <dbReference type="PIRSR" id="PIRSR000445-4"/>
    </source>
</evidence>
<dbReference type="SUPFAM" id="SSF69075">
    <property type="entry name" value="Glutamyl tRNA-reductase dimerization domain"/>
    <property type="match status" value="1"/>
</dbReference>
<dbReference type="HAMAP" id="MF_00087">
    <property type="entry name" value="Glu_tRNA_reductase"/>
    <property type="match status" value="1"/>
</dbReference>
<dbReference type="EC" id="1.2.1.70" evidence="3 8"/>
<keyword evidence="18" id="KW-1185">Reference proteome</keyword>
<evidence type="ECO:0000256" key="2">
    <source>
        <dbReference type="ARBA" id="ARBA00005916"/>
    </source>
</evidence>
<dbReference type="PANTHER" id="PTHR43013">
    <property type="entry name" value="GLUTAMYL-TRNA REDUCTASE"/>
    <property type="match status" value="1"/>
</dbReference>
<dbReference type="PANTHER" id="PTHR43013:SF1">
    <property type="entry name" value="GLUTAMYL-TRNA REDUCTASE"/>
    <property type="match status" value="1"/>
</dbReference>
<dbReference type="InterPro" id="IPR000343">
    <property type="entry name" value="4pyrrol_synth_GluRdtase"/>
</dbReference>
<accession>A0A317NEW4</accession>
<feature type="active site" description="Nucleophile" evidence="8 9">
    <location>
        <position position="50"/>
    </location>
</feature>
<feature type="binding site" evidence="8 10">
    <location>
        <position position="109"/>
    </location>
    <ligand>
        <name>substrate</name>
    </ligand>
</feature>
<dbReference type="Pfam" id="PF00745">
    <property type="entry name" value="GlutR_dimer"/>
    <property type="match status" value="1"/>
</dbReference>
<comment type="function">
    <text evidence="8">Catalyzes the NADPH-dependent reduction of glutamyl-tRNA(Glu) to glutamate 1-semialdehyde (GSA).</text>
</comment>
<dbReference type="NCBIfam" id="TIGR01035">
    <property type="entry name" value="hemA"/>
    <property type="match status" value="1"/>
</dbReference>